<organism evidence="3 4">
    <name type="scientific">Nocardioides aurantiacus</name>
    <dbReference type="NCBI Taxonomy" id="86796"/>
    <lineage>
        <taxon>Bacteria</taxon>
        <taxon>Bacillati</taxon>
        <taxon>Actinomycetota</taxon>
        <taxon>Actinomycetes</taxon>
        <taxon>Propionibacteriales</taxon>
        <taxon>Nocardioidaceae</taxon>
        <taxon>Nocardioides</taxon>
    </lineage>
</organism>
<dbReference type="EMBL" id="RKHO01000001">
    <property type="protein sequence ID" value="ROR90754.1"/>
    <property type="molecule type" value="Genomic_DNA"/>
</dbReference>
<dbReference type="PROSITE" id="PS51318">
    <property type="entry name" value="TAT"/>
    <property type="match status" value="1"/>
</dbReference>
<name>A0A3N2CU73_9ACTN</name>
<dbReference type="AlphaFoldDB" id="A0A3N2CU73"/>
<evidence type="ECO:0000313" key="4">
    <source>
        <dbReference type="Proteomes" id="UP000281738"/>
    </source>
</evidence>
<dbReference type="InterPro" id="IPR050410">
    <property type="entry name" value="CCR4/nocturin_mRNA_transcr"/>
</dbReference>
<dbReference type="GO" id="GO:0000175">
    <property type="term" value="F:3'-5'-RNA exonuclease activity"/>
    <property type="evidence" value="ECO:0007669"/>
    <property type="project" value="TreeGrafter"/>
</dbReference>
<dbReference type="InterPro" id="IPR036691">
    <property type="entry name" value="Endo/exonu/phosph_ase_sf"/>
</dbReference>
<protein>
    <submittedName>
        <fullName evidence="3">Endonuclease/exonuclease/phosphatase (EEP) superfamily protein YafD</fullName>
    </submittedName>
</protein>
<keyword evidence="3" id="KW-0540">Nuclease</keyword>
<dbReference type="OrthoDB" id="3772883at2"/>
<keyword evidence="3" id="KW-0269">Exonuclease</keyword>
<comment type="caution">
    <text evidence="3">The sequence shown here is derived from an EMBL/GenBank/DDBJ whole genome shotgun (WGS) entry which is preliminary data.</text>
</comment>
<dbReference type="PANTHER" id="PTHR12121:SF36">
    <property type="entry name" value="ENDONUCLEASE_EXONUCLEASE_PHOSPHATASE DOMAIN-CONTAINING PROTEIN"/>
    <property type="match status" value="1"/>
</dbReference>
<sequence>MSRPTATRRRRGTTLLALALAGAVAGVLPAGAQAADRGDTADAAAPRTTASGTLRVAHANLKFKMSGAQFAADLAQVVSSRPDVVSLNEVSRRTPAQLATRGYASFMPREKGNGNAVLWRTDRFTRVAGGYRVLVEKGPLKYDANRLATWAVLRSTTGGEVSLVSTHHMQNPAKFGPDKPLRQRLYAQGMQRIDALVTELSRRGPVFVAGDFNSQFRHDDAWGPRRTLAPAGLVSAMETRGVVPTHDGGGVIDYVFAPRATTTATAQRVTSLRSDHKLIVNDFRFAAPTTRGR</sequence>
<dbReference type="GO" id="GO:0004519">
    <property type="term" value="F:endonuclease activity"/>
    <property type="evidence" value="ECO:0007669"/>
    <property type="project" value="UniProtKB-KW"/>
</dbReference>
<feature type="signal peptide" evidence="1">
    <location>
        <begin position="1"/>
        <end position="34"/>
    </location>
</feature>
<dbReference type="Pfam" id="PF03372">
    <property type="entry name" value="Exo_endo_phos"/>
    <property type="match status" value="1"/>
</dbReference>
<dbReference type="SUPFAM" id="SSF56219">
    <property type="entry name" value="DNase I-like"/>
    <property type="match status" value="1"/>
</dbReference>
<dbReference type="RefSeq" id="WP_123389902.1">
    <property type="nucleotide sequence ID" value="NZ_RKHO01000001.1"/>
</dbReference>
<evidence type="ECO:0000256" key="1">
    <source>
        <dbReference type="SAM" id="SignalP"/>
    </source>
</evidence>
<keyword evidence="3" id="KW-0378">Hydrolase</keyword>
<feature type="domain" description="Endonuclease/exonuclease/phosphatase" evidence="2">
    <location>
        <begin position="72"/>
        <end position="276"/>
    </location>
</feature>
<dbReference type="PANTHER" id="PTHR12121">
    <property type="entry name" value="CARBON CATABOLITE REPRESSOR PROTEIN 4"/>
    <property type="match status" value="1"/>
</dbReference>
<dbReference type="InterPro" id="IPR005135">
    <property type="entry name" value="Endo/exonuclease/phosphatase"/>
</dbReference>
<evidence type="ECO:0000259" key="2">
    <source>
        <dbReference type="Pfam" id="PF03372"/>
    </source>
</evidence>
<keyword evidence="3" id="KW-0255">Endonuclease</keyword>
<accession>A0A3N2CU73</accession>
<reference evidence="3 4" key="1">
    <citation type="submission" date="2018-11" db="EMBL/GenBank/DDBJ databases">
        <title>Sequencing the genomes of 1000 actinobacteria strains.</title>
        <authorList>
            <person name="Klenk H.-P."/>
        </authorList>
    </citation>
    <scope>NUCLEOTIDE SEQUENCE [LARGE SCALE GENOMIC DNA]</scope>
    <source>
        <strain evidence="3 4">DSM 12652</strain>
    </source>
</reference>
<gene>
    <name evidence="3" type="ORF">EDD33_1602</name>
</gene>
<feature type="chain" id="PRO_5017933159" evidence="1">
    <location>
        <begin position="35"/>
        <end position="293"/>
    </location>
</feature>
<dbReference type="Gene3D" id="3.60.10.10">
    <property type="entry name" value="Endonuclease/exonuclease/phosphatase"/>
    <property type="match status" value="1"/>
</dbReference>
<keyword evidence="4" id="KW-1185">Reference proteome</keyword>
<evidence type="ECO:0000313" key="3">
    <source>
        <dbReference type="EMBL" id="ROR90754.1"/>
    </source>
</evidence>
<proteinExistence type="predicted"/>
<keyword evidence="1" id="KW-0732">Signal</keyword>
<dbReference type="InterPro" id="IPR006311">
    <property type="entry name" value="TAT_signal"/>
</dbReference>
<dbReference type="Proteomes" id="UP000281738">
    <property type="component" value="Unassembled WGS sequence"/>
</dbReference>